<comment type="subcellular location">
    <subcellularLocation>
        <location evidence="2">Cytoplasm</location>
    </subcellularLocation>
</comment>
<evidence type="ECO:0000256" key="12">
    <source>
        <dbReference type="ARBA" id="ARBA00032637"/>
    </source>
</evidence>
<gene>
    <name evidence="16" type="ORF">CGSHi3655_01286</name>
    <name evidence="15" type="ORF">KRLU3655_LOCUS471</name>
</gene>
<evidence type="ECO:0000256" key="7">
    <source>
        <dbReference type="ARBA" id="ARBA00022741"/>
    </source>
</evidence>
<keyword evidence="8" id="KW-0067">ATP-binding</keyword>
<sequence length="843" mass="97822">MECNLAQAKQWVSALDQRRFERALQGSGDAFQHVLAIAPLLLHLNHPQLPGYVIHAPSGIANFLASDYQKKWLTNEYGIHYADHKPSTLKSAVNFHEVLPPILGVYVMGSFGSISQTSSSDLDTWICVRDGLSPDEYTLLTQKAKRISEWAMQFNVEINFYLMDQQRFRNEHYADPLTIENSGSAQYMLLLDEFYRSAVRLAGKPLLWLHLWVENEKDYEKEVARLITEGEIDPNDWVDFGGLGQFSANEYFGASLWHLYKGIDSPYKSVLKILLLEAYSKEYPNTCLIARTFKRDLLSGNTNPDHHFDPYIVILAKVTQYLTALSEFKRLDFVRRCFYVKATEDFARYQANNWRIRYMEILAQEWGWSAETVKHLNKRPFWKIKAVKENHDNIMKLLMLSYRNLVEFARKHHIHSSVVPQDINILSRKLYTAFEELPGKVSLLNTQISHNLSEAHLTFVEVRGNKHFKDGWYLINQPIHHIMFSKERVIEYGESLNKLVSWAYFNHLLTEKTELSIFSKNVTLSTLQRFVTNLRQSFPSTIAKQPKNSDLLNQCEIRSLFIAINLTTDPTSKVEEVLTGISSRDLFSFGSLEQSLVGSIDFTYSNVWNEIRTLHFEGQNAILLALKVLSNKIYRGVNRPDSIQVYCYSERYRQDLRQLVMGLVNRCVSIQVGDIQQPCQTSRLRVAGKNWQLFFEDRGISLQEIGNESVCNDAESAVDFDEVLQTPIEDGETNQESRRYPPEMDAFASEGFLQFFFEDNSDHSFNVYILDESNHLEIYRHCDGEKDEKVREINQLYQNAKQEGDKNPYNIVQHNFNYPQFYQLQNGKNGISIVPFKFRQMNK</sequence>
<reference evidence="15" key="3">
    <citation type="submission" date="2024-01" db="EMBL/GenBank/DDBJ databases">
        <authorList>
            <person name="Riesbeck K."/>
        </authorList>
    </citation>
    <scope>NUCLEOTIDE SEQUENCE</scope>
    <source>
        <strain evidence="15">3655</strain>
    </source>
</reference>
<evidence type="ECO:0000256" key="8">
    <source>
        <dbReference type="ARBA" id="ARBA00022840"/>
    </source>
</evidence>
<evidence type="ECO:0000256" key="9">
    <source>
        <dbReference type="ARBA" id="ARBA00022998"/>
    </source>
</evidence>
<proteinExistence type="inferred from homology"/>
<protein>
    <recommendedName>
        <fullName evidence="5">Adenylate cyclase</fullName>
        <ecNumber evidence="4">4.6.1.1</ecNumber>
    </recommendedName>
    <alternativeName>
        <fullName evidence="11">ATP pyrophosphate-lyase</fullName>
    </alternativeName>
    <alternativeName>
        <fullName evidence="12">Adenylyl cyclase</fullName>
    </alternativeName>
</protein>
<dbReference type="PROSITE" id="PS01092">
    <property type="entry name" value="ADENYLATE_CYCLASE_1_1"/>
    <property type="match status" value="1"/>
</dbReference>
<evidence type="ECO:0000256" key="6">
    <source>
        <dbReference type="ARBA" id="ARBA00022490"/>
    </source>
</evidence>
<dbReference type="InterPro" id="IPR024685">
    <property type="entry name" value="Adenylate_cyclase_1_N"/>
</dbReference>
<dbReference type="Pfam" id="PF12633">
    <property type="entry name" value="Adenyl_cycl_N"/>
    <property type="match status" value="1"/>
</dbReference>
<dbReference type="GO" id="GO:0006171">
    <property type="term" value="P:cAMP biosynthetic process"/>
    <property type="evidence" value="ECO:0007669"/>
    <property type="project" value="UniProtKB-KW"/>
</dbReference>
<evidence type="ECO:0000313" key="17">
    <source>
        <dbReference type="Proteomes" id="UP000003185"/>
    </source>
</evidence>
<evidence type="ECO:0000259" key="14">
    <source>
        <dbReference type="Pfam" id="PF12633"/>
    </source>
</evidence>
<dbReference type="NCBIfam" id="NF006978">
    <property type="entry name" value="PRK09450.1-2"/>
    <property type="match status" value="1"/>
</dbReference>
<dbReference type="EMBL" id="AAZF01000013">
    <property type="protein sequence ID" value="EDJ92169.1"/>
    <property type="molecule type" value="Genomic_DNA"/>
</dbReference>
<dbReference type="RefSeq" id="WP_005658597.1">
    <property type="nucleotide sequence ID" value="NZ_AAZF01000013.1"/>
</dbReference>
<evidence type="ECO:0000256" key="1">
    <source>
        <dbReference type="ARBA" id="ARBA00001593"/>
    </source>
</evidence>
<dbReference type="PANTHER" id="PTHR38760:SF1">
    <property type="entry name" value="ADENYLATE CYCLASE"/>
    <property type="match status" value="1"/>
</dbReference>
<dbReference type="EC" id="4.6.1.1" evidence="4"/>
<dbReference type="PANTHER" id="PTHR38760">
    <property type="entry name" value="ADENYLATE CYCLASE"/>
    <property type="match status" value="1"/>
</dbReference>
<evidence type="ECO:0000313" key="16">
    <source>
        <dbReference type="EMBL" id="EDJ92169.1"/>
    </source>
</evidence>
<dbReference type="InterPro" id="IPR000274">
    <property type="entry name" value="Adenylate_cyclase_1"/>
</dbReference>
<evidence type="ECO:0000256" key="4">
    <source>
        <dbReference type="ARBA" id="ARBA00012201"/>
    </source>
</evidence>
<evidence type="ECO:0000256" key="3">
    <source>
        <dbReference type="ARBA" id="ARBA00007901"/>
    </source>
</evidence>
<comment type="catalytic activity">
    <reaction evidence="1">
        <text>ATP = 3',5'-cyclic AMP + diphosphate</text>
        <dbReference type="Rhea" id="RHEA:15389"/>
        <dbReference type="ChEBI" id="CHEBI:30616"/>
        <dbReference type="ChEBI" id="CHEBI:33019"/>
        <dbReference type="ChEBI" id="CHEBI:58165"/>
        <dbReference type="EC" id="4.6.1.1"/>
    </reaction>
</comment>
<reference evidence="16 17" key="1">
    <citation type="journal article" date="2007" name="Genome Biol.">
        <title>Characterization and modeling of the Haemophilus influenzae core and supragenomes based on the complete genomic sequences of Rd and 12 clinical nontypeable strains.</title>
        <authorList>
            <person name="Hogg J.S."/>
            <person name="Hu F.Z."/>
            <person name="Janto B."/>
            <person name="Boissy R."/>
            <person name="Hayes J."/>
            <person name="Keefe R."/>
            <person name="Post J.C."/>
            <person name="Ehrlich G.D."/>
        </authorList>
    </citation>
    <scope>NUCLEOTIDE SEQUENCE [LARGE SCALE GENOMIC DNA]</scope>
    <source>
        <strain evidence="16">3655</strain>
        <strain evidence="17">NTHi 3655</strain>
    </source>
</reference>
<accession>A0A0H3PB92</accession>
<dbReference type="GO" id="GO:0004016">
    <property type="term" value="F:adenylate cyclase activity"/>
    <property type="evidence" value="ECO:0007669"/>
    <property type="project" value="UniProtKB-EC"/>
</dbReference>
<dbReference type="AlphaFoldDB" id="A0A0H3PB92"/>
<dbReference type="Pfam" id="PF01295">
    <property type="entry name" value="Adenylate_cycl"/>
    <property type="match status" value="1"/>
</dbReference>
<evidence type="ECO:0000313" key="18">
    <source>
        <dbReference type="Proteomes" id="UP000837958"/>
    </source>
</evidence>
<evidence type="ECO:0000256" key="11">
    <source>
        <dbReference type="ARBA" id="ARBA00032597"/>
    </source>
</evidence>
<feature type="domain" description="Adenylate cyclase class-I N-terminal" evidence="14">
    <location>
        <begin position="5"/>
        <end position="208"/>
    </location>
</feature>
<dbReference type="GO" id="GO:0005737">
    <property type="term" value="C:cytoplasm"/>
    <property type="evidence" value="ECO:0007669"/>
    <property type="project" value="UniProtKB-SubCell"/>
</dbReference>
<reference evidence="18" key="2">
    <citation type="submission" date="2021-11" db="EMBL/GenBank/DDBJ databases">
        <authorList>
            <person name="Riesbeck K."/>
        </authorList>
    </citation>
    <scope>NUCLEOTIDE SEQUENCE [LARGE SCALE GENOMIC DNA]</scope>
</reference>
<name>A0A0H3PB92_HAEI3</name>
<dbReference type="InterPro" id="IPR024686">
    <property type="entry name" value="Adenylate_cyclase_1_CS"/>
</dbReference>
<dbReference type="Proteomes" id="UP000003185">
    <property type="component" value="Unassembled WGS sequence"/>
</dbReference>
<dbReference type="Proteomes" id="UP000837958">
    <property type="component" value="Chromosome"/>
</dbReference>
<keyword evidence="7" id="KW-0547">Nucleotide-binding</keyword>
<keyword evidence="6" id="KW-0963">Cytoplasm</keyword>
<evidence type="ECO:0000313" key="15">
    <source>
        <dbReference type="EMBL" id="CAH0450395.1"/>
    </source>
</evidence>
<organism evidence="16 17">
    <name type="scientific">Haemophilus influenzae (strain NTHi 3655)</name>
    <dbReference type="NCBI Taxonomy" id="375177"/>
    <lineage>
        <taxon>Bacteria</taxon>
        <taxon>Pseudomonadati</taxon>
        <taxon>Pseudomonadota</taxon>
        <taxon>Gammaproteobacteria</taxon>
        <taxon>Pasteurellales</taxon>
        <taxon>Pasteurellaceae</taxon>
        <taxon>Haemophilus</taxon>
    </lineage>
</organism>
<keyword evidence="10" id="KW-0456">Lyase</keyword>
<dbReference type="PIRSF" id="PIRSF001444">
    <property type="entry name" value="Adenylate_cycl"/>
    <property type="match status" value="1"/>
</dbReference>
<evidence type="ECO:0000256" key="5">
    <source>
        <dbReference type="ARBA" id="ARBA00021420"/>
    </source>
</evidence>
<evidence type="ECO:0000256" key="10">
    <source>
        <dbReference type="ARBA" id="ARBA00023239"/>
    </source>
</evidence>
<keyword evidence="9" id="KW-0115">cAMP biosynthesis</keyword>
<dbReference type="EMBL" id="OV040719">
    <property type="protein sequence ID" value="CAH0450395.1"/>
    <property type="molecule type" value="Genomic_DNA"/>
</dbReference>
<evidence type="ECO:0000256" key="13">
    <source>
        <dbReference type="RuleBase" id="RU004184"/>
    </source>
</evidence>
<evidence type="ECO:0000256" key="2">
    <source>
        <dbReference type="ARBA" id="ARBA00004496"/>
    </source>
</evidence>
<dbReference type="GO" id="GO:0005524">
    <property type="term" value="F:ATP binding"/>
    <property type="evidence" value="ECO:0007669"/>
    <property type="project" value="UniProtKB-KW"/>
</dbReference>
<comment type="similarity">
    <text evidence="3 13">Belongs to the adenylyl cyclase class-1 family.</text>
</comment>